<evidence type="ECO:0000313" key="3">
    <source>
        <dbReference type="Proteomes" id="UP001201980"/>
    </source>
</evidence>
<proteinExistence type="predicted"/>
<dbReference type="InterPro" id="IPR011009">
    <property type="entry name" value="Kinase-like_dom_sf"/>
</dbReference>
<name>A0AAD5RTG0_9PEZI</name>
<keyword evidence="3" id="KW-1185">Reference proteome</keyword>
<gene>
    <name evidence="2" type="ORF">MKZ38_010191</name>
</gene>
<dbReference type="AlphaFoldDB" id="A0AAD5RTG0"/>
<dbReference type="GO" id="GO:0005524">
    <property type="term" value="F:ATP binding"/>
    <property type="evidence" value="ECO:0007669"/>
    <property type="project" value="InterPro"/>
</dbReference>
<evidence type="ECO:0000313" key="2">
    <source>
        <dbReference type="EMBL" id="KAJ2903239.1"/>
    </source>
</evidence>
<dbReference type="Gene3D" id="1.10.510.10">
    <property type="entry name" value="Transferase(Phosphotransferase) domain 1"/>
    <property type="match status" value="1"/>
</dbReference>
<dbReference type="Proteomes" id="UP001201980">
    <property type="component" value="Unassembled WGS sequence"/>
</dbReference>
<sequence length="254" mass="28458">MALARLRVQIIPPPSYLAIDSFVGFYLQSPNHVVFAFMSNPPTPDYGRLKSVSACSSGIVFFLPPDRMVKLGHRPHPRIVEHLGTWKCISNSAVLKYYARGCLHQILKLDADNDTAVERLRPRRKWATQIVESLVFIHPKGVVHADLDASNSLNGERPVALCFEARHVRPREKGDEEIRKEADDLFALGSLLFDLYTGKKPYAYKEDHQVEKLYKQGTFPDSSSIPAGGVVEGCWTEKYQSAAPKILLARAPAM</sequence>
<dbReference type="InterPro" id="IPR000719">
    <property type="entry name" value="Prot_kinase_dom"/>
</dbReference>
<reference evidence="2" key="1">
    <citation type="submission" date="2022-07" db="EMBL/GenBank/DDBJ databases">
        <title>Draft genome sequence of Zalerion maritima ATCC 34329, a (micro)plastics degrading marine fungus.</title>
        <authorList>
            <person name="Paco A."/>
            <person name="Goncalves M.F.M."/>
            <person name="Rocha-Santos T.A.P."/>
            <person name="Alves A."/>
        </authorList>
    </citation>
    <scope>NUCLEOTIDE SEQUENCE</scope>
    <source>
        <strain evidence="2">ATCC 34329</strain>
    </source>
</reference>
<protein>
    <submittedName>
        <fullName evidence="2">Tkl protein kinase</fullName>
    </submittedName>
</protein>
<comment type="caution">
    <text evidence="2">The sequence shown here is derived from an EMBL/GenBank/DDBJ whole genome shotgun (WGS) entry which is preliminary data.</text>
</comment>
<keyword evidence="2" id="KW-0808">Transferase</keyword>
<keyword evidence="2" id="KW-0418">Kinase</keyword>
<dbReference type="GO" id="GO:0004674">
    <property type="term" value="F:protein serine/threonine kinase activity"/>
    <property type="evidence" value="ECO:0007669"/>
    <property type="project" value="TreeGrafter"/>
</dbReference>
<dbReference type="SUPFAM" id="SSF56112">
    <property type="entry name" value="Protein kinase-like (PK-like)"/>
    <property type="match status" value="1"/>
</dbReference>
<dbReference type="EMBL" id="JAKWBI020000087">
    <property type="protein sequence ID" value="KAJ2903239.1"/>
    <property type="molecule type" value="Genomic_DNA"/>
</dbReference>
<organism evidence="2 3">
    <name type="scientific">Zalerion maritima</name>
    <dbReference type="NCBI Taxonomy" id="339359"/>
    <lineage>
        <taxon>Eukaryota</taxon>
        <taxon>Fungi</taxon>
        <taxon>Dikarya</taxon>
        <taxon>Ascomycota</taxon>
        <taxon>Pezizomycotina</taxon>
        <taxon>Sordariomycetes</taxon>
        <taxon>Lulworthiomycetidae</taxon>
        <taxon>Lulworthiales</taxon>
        <taxon>Lulworthiaceae</taxon>
        <taxon>Zalerion</taxon>
    </lineage>
</organism>
<dbReference type="InterPro" id="IPR051681">
    <property type="entry name" value="Ser/Thr_Kinases-Pseudokinases"/>
</dbReference>
<feature type="domain" description="Protein kinase" evidence="1">
    <location>
        <begin position="1"/>
        <end position="254"/>
    </location>
</feature>
<evidence type="ECO:0000259" key="1">
    <source>
        <dbReference type="PROSITE" id="PS50011"/>
    </source>
</evidence>
<dbReference type="PANTHER" id="PTHR44329">
    <property type="entry name" value="SERINE/THREONINE-PROTEIN KINASE TNNI3K-RELATED"/>
    <property type="match status" value="1"/>
</dbReference>
<accession>A0AAD5RTG0</accession>
<dbReference type="PROSITE" id="PS50011">
    <property type="entry name" value="PROTEIN_KINASE_DOM"/>
    <property type="match status" value="1"/>
</dbReference>